<reference evidence="12 13" key="1">
    <citation type="submission" date="2018-12" db="EMBL/GenBank/DDBJ databases">
        <authorList>
            <person name="Yang Y."/>
        </authorList>
    </citation>
    <scope>NUCLEOTIDE SEQUENCE [LARGE SCALE GENOMIC DNA]</scope>
    <source>
        <strain evidence="12 13">L-25-5w-1</strain>
    </source>
</reference>
<dbReference type="GO" id="GO:0006427">
    <property type="term" value="P:histidyl-tRNA aminoacylation"/>
    <property type="evidence" value="ECO:0007669"/>
    <property type="project" value="TreeGrafter"/>
</dbReference>
<evidence type="ECO:0000256" key="5">
    <source>
        <dbReference type="ARBA" id="ARBA00011738"/>
    </source>
</evidence>
<evidence type="ECO:0000256" key="10">
    <source>
        <dbReference type="PIRSR" id="PIRSR001549-1"/>
    </source>
</evidence>
<comment type="subunit">
    <text evidence="5">Homodimer.</text>
</comment>
<comment type="subcellular location">
    <subcellularLocation>
        <location evidence="1 9">Cytoplasm</location>
    </subcellularLocation>
</comment>
<keyword evidence="13" id="KW-1185">Reference proteome</keyword>
<organism evidence="12 13">
    <name type="scientific">Azospirillum griseum</name>
    <dbReference type="NCBI Taxonomy" id="2496639"/>
    <lineage>
        <taxon>Bacteria</taxon>
        <taxon>Pseudomonadati</taxon>
        <taxon>Pseudomonadota</taxon>
        <taxon>Alphaproteobacteria</taxon>
        <taxon>Rhodospirillales</taxon>
        <taxon>Azospirillaceae</taxon>
        <taxon>Azospirillum</taxon>
    </lineage>
</organism>
<comment type="function">
    <text evidence="8 9">Required for the first step of histidine biosynthesis. May allow the feedback regulation of ATP phosphoribosyltransferase activity by histidine.</text>
</comment>
<comment type="caution">
    <text evidence="12">The sequence shown here is derived from an EMBL/GenBank/DDBJ whole genome shotgun (WGS) entry which is preliminary data.</text>
</comment>
<sequence length="380" mass="40317">MPADALNAALLPAGLHDVLPSEAAHEAVAVERLLAEFAAHGYRRVDPPLVEFEENLLSGAGAAMAKQTFRVMDPHSQRMMAVRADITPQIVRIATTRLANEPRPLRLCYAGPVLRVNGSQLRPERQFTQVGVELIGASEPDSDAEVVLLAVQALSAIGVPHLSVDLCVPKMVERICAGLGLPDDEIRALRAALDRKDVAAVAEVGGPAAALLETLMSASGPADRAIRALTAVELPEEAELDRRRLTSALAVIRAAMPTLTVTIDLVEHRGFGYQTGLSFTVFSRDVGEVGQGGRYQAGVGKERSTGFTLYMDYILPAIPVAAAPTRVFVPHGTPWTVAAGLRADGWVTVAGLAPVTDAVAEAKRLQCGHRLADGVVHPVE</sequence>
<keyword evidence="9" id="KW-0028">Amino-acid biosynthesis</keyword>
<dbReference type="InterPro" id="IPR004517">
    <property type="entry name" value="HisZ"/>
</dbReference>
<dbReference type="GO" id="GO:0004821">
    <property type="term" value="F:histidine-tRNA ligase activity"/>
    <property type="evidence" value="ECO:0007669"/>
    <property type="project" value="TreeGrafter"/>
</dbReference>
<evidence type="ECO:0000256" key="7">
    <source>
        <dbReference type="ARBA" id="ARBA00022490"/>
    </source>
</evidence>
<evidence type="ECO:0000256" key="8">
    <source>
        <dbReference type="ARBA" id="ARBA00025246"/>
    </source>
</evidence>
<comment type="miscellaneous">
    <text evidence="9">This function is generally fulfilled by the C-terminal part of HisG, which is missing in some bacteria such as this one.</text>
</comment>
<dbReference type="Pfam" id="PF13393">
    <property type="entry name" value="tRNA-synt_His"/>
    <property type="match status" value="1"/>
</dbReference>
<dbReference type="GO" id="GO:0000105">
    <property type="term" value="P:L-histidine biosynthetic process"/>
    <property type="evidence" value="ECO:0007669"/>
    <property type="project" value="UniProtKB-UniRule"/>
</dbReference>
<dbReference type="RefSeq" id="WP_126615385.1">
    <property type="nucleotide sequence ID" value="NZ_JBHUCY010000033.1"/>
</dbReference>
<comment type="similarity">
    <text evidence="3 9">Belongs to the class-II aminoacyl-tRNA synthetase family. HisZ subfamily.</text>
</comment>
<feature type="binding site" evidence="10">
    <location>
        <position position="269"/>
    </location>
    <ligand>
        <name>L-histidine</name>
        <dbReference type="ChEBI" id="CHEBI:57595"/>
    </ligand>
</feature>
<evidence type="ECO:0000313" key="12">
    <source>
        <dbReference type="EMBL" id="RTR20219.1"/>
    </source>
</evidence>
<dbReference type="Proteomes" id="UP000277007">
    <property type="component" value="Unassembled WGS sequence"/>
</dbReference>
<evidence type="ECO:0000256" key="2">
    <source>
        <dbReference type="ARBA" id="ARBA00004667"/>
    </source>
</evidence>
<dbReference type="EMBL" id="RXMA01000009">
    <property type="protein sequence ID" value="RTR20219.1"/>
    <property type="molecule type" value="Genomic_DNA"/>
</dbReference>
<protein>
    <recommendedName>
        <fullName evidence="6 9">ATP phosphoribosyltransferase regulatory subunit</fullName>
    </recommendedName>
</protein>
<keyword evidence="12" id="KW-0328">Glycosyltransferase</keyword>
<proteinExistence type="inferred from homology"/>
<comment type="pathway">
    <text evidence="2 9">Amino-acid biosynthesis; L-histidine biosynthesis; L-histidine from 5-phospho-alpha-D-ribose 1-diphosphate: step 1/9.</text>
</comment>
<dbReference type="SUPFAM" id="SSF55681">
    <property type="entry name" value="Class II aaRS and biotin synthetases"/>
    <property type="match status" value="1"/>
</dbReference>
<evidence type="ECO:0000259" key="11">
    <source>
        <dbReference type="PROSITE" id="PS50862"/>
    </source>
</evidence>
<dbReference type="InterPro" id="IPR006195">
    <property type="entry name" value="aa-tRNA-synth_II"/>
</dbReference>
<comment type="subunit">
    <text evidence="4 9">Heteromultimer composed of HisG and HisZ subunits.</text>
</comment>
<feature type="binding site" evidence="10">
    <location>
        <position position="115"/>
    </location>
    <ligand>
        <name>L-histidine</name>
        <dbReference type="ChEBI" id="CHEBI:57595"/>
    </ligand>
</feature>
<evidence type="ECO:0000256" key="9">
    <source>
        <dbReference type="HAMAP-Rule" id="MF_00125"/>
    </source>
</evidence>
<feature type="domain" description="Aminoacyl-transfer RNA synthetases class-II family profile" evidence="11">
    <location>
        <begin position="29"/>
        <end position="330"/>
    </location>
</feature>
<dbReference type="UniPathway" id="UPA00031">
    <property type="reaction ID" value="UER00006"/>
</dbReference>
<dbReference type="AlphaFoldDB" id="A0A3S0KYE4"/>
<feature type="binding site" evidence="10">
    <location>
        <begin position="85"/>
        <end position="87"/>
    </location>
    <ligand>
        <name>L-histidine</name>
        <dbReference type="ChEBI" id="CHEBI:57595"/>
    </ligand>
</feature>
<keyword evidence="9" id="KW-0368">Histidine biosynthesis</keyword>
<name>A0A3S0KYE4_9PROT</name>
<feature type="binding site" evidence="10">
    <location>
        <position position="129"/>
    </location>
    <ligand>
        <name>L-histidine</name>
        <dbReference type="ChEBI" id="CHEBI:57595"/>
    </ligand>
</feature>
<dbReference type="PANTHER" id="PTHR43707">
    <property type="entry name" value="HISTIDYL-TRNA SYNTHETASE"/>
    <property type="match status" value="1"/>
</dbReference>
<evidence type="ECO:0000256" key="3">
    <source>
        <dbReference type="ARBA" id="ARBA00005539"/>
    </source>
</evidence>
<evidence type="ECO:0000256" key="4">
    <source>
        <dbReference type="ARBA" id="ARBA00011496"/>
    </source>
</evidence>
<keyword evidence="7 9" id="KW-0963">Cytoplasm</keyword>
<accession>A0A3S0KYE4</accession>
<evidence type="ECO:0000313" key="13">
    <source>
        <dbReference type="Proteomes" id="UP000277007"/>
    </source>
</evidence>
<feature type="binding site" evidence="10">
    <location>
        <position position="133"/>
    </location>
    <ligand>
        <name>L-histidine</name>
        <dbReference type="ChEBI" id="CHEBI:57595"/>
    </ligand>
</feature>
<keyword evidence="12" id="KW-0808">Transferase</keyword>
<evidence type="ECO:0000256" key="6">
    <source>
        <dbReference type="ARBA" id="ARBA00020397"/>
    </source>
</evidence>
<dbReference type="HAMAP" id="MF_00125">
    <property type="entry name" value="HisZ"/>
    <property type="match status" value="1"/>
</dbReference>
<dbReference type="PROSITE" id="PS50862">
    <property type="entry name" value="AA_TRNA_LIGASE_II"/>
    <property type="match status" value="1"/>
</dbReference>
<evidence type="ECO:0000256" key="1">
    <source>
        <dbReference type="ARBA" id="ARBA00004496"/>
    </source>
</evidence>
<dbReference type="OrthoDB" id="9769617at2"/>
<dbReference type="PIRSF" id="PIRSF001549">
    <property type="entry name" value="His-tRNA_synth"/>
    <property type="match status" value="1"/>
</dbReference>
<dbReference type="GO" id="GO:0016757">
    <property type="term" value="F:glycosyltransferase activity"/>
    <property type="evidence" value="ECO:0007669"/>
    <property type="project" value="UniProtKB-KW"/>
</dbReference>
<dbReference type="InterPro" id="IPR045864">
    <property type="entry name" value="aa-tRNA-synth_II/BPL/LPL"/>
</dbReference>
<dbReference type="GO" id="GO:0005737">
    <property type="term" value="C:cytoplasm"/>
    <property type="evidence" value="ECO:0007669"/>
    <property type="project" value="UniProtKB-SubCell"/>
</dbReference>
<dbReference type="InterPro" id="IPR041715">
    <property type="entry name" value="HisRS-like_core"/>
</dbReference>
<dbReference type="Gene3D" id="3.30.930.10">
    <property type="entry name" value="Bira Bifunctional Protein, Domain 2"/>
    <property type="match status" value="1"/>
</dbReference>
<dbReference type="InterPro" id="IPR004516">
    <property type="entry name" value="HisRS/HisZ"/>
</dbReference>
<gene>
    <name evidence="9" type="primary">hisZ</name>
    <name evidence="12" type="ORF">EJ903_11820</name>
</gene>
<dbReference type="PANTHER" id="PTHR43707:SF1">
    <property type="entry name" value="HISTIDINE--TRNA LIGASE, MITOCHONDRIAL-RELATED"/>
    <property type="match status" value="1"/>
</dbReference>